<name>A0ABX1LTA4_9CYAN</name>
<accession>A0ABX1LTA4</accession>
<dbReference type="RefSeq" id="WP_169363168.1">
    <property type="nucleotide sequence ID" value="NZ_JAAVJL010000001.1"/>
</dbReference>
<dbReference type="EMBL" id="JAAVJL010000001">
    <property type="protein sequence ID" value="NMF58241.1"/>
    <property type="molecule type" value="Genomic_DNA"/>
</dbReference>
<keyword evidence="1" id="KW-1277">Toxin-antitoxin system</keyword>
<dbReference type="InterPro" id="IPR035093">
    <property type="entry name" value="RelE/ParE_toxin_dom_sf"/>
</dbReference>
<evidence type="ECO:0000313" key="3">
    <source>
        <dbReference type="Proteomes" id="UP000738376"/>
    </source>
</evidence>
<dbReference type="NCBIfam" id="TIGR02385">
    <property type="entry name" value="RelE_StbE"/>
    <property type="match status" value="1"/>
</dbReference>
<evidence type="ECO:0000256" key="1">
    <source>
        <dbReference type="ARBA" id="ARBA00022649"/>
    </source>
</evidence>
<comment type="caution">
    <text evidence="2">The sequence shown here is derived from an EMBL/GenBank/DDBJ whole genome shotgun (WGS) entry which is preliminary data.</text>
</comment>
<sequence>MKSYRIVFSKQAKKDIDELTPKQKAKLQDILQNVILPNPYIGKPLKGDLKGLYSYRLSLKDRIVYEIYNEDLVILIIRAKTHYGE</sequence>
<dbReference type="Pfam" id="PF15781">
    <property type="entry name" value="ParE-like_toxin"/>
    <property type="match status" value="1"/>
</dbReference>
<reference evidence="2 3" key="1">
    <citation type="submission" date="2020-03" db="EMBL/GenBank/DDBJ databases">
        <title>Draft Genome Sequence of 2-Methylisoborneol Producing Pseudanabaena yagii Strain GIHE-NHR1 Isolated from North Han River in South Korea.</title>
        <authorList>
            <person name="Jeong J."/>
        </authorList>
    </citation>
    <scope>NUCLEOTIDE SEQUENCE [LARGE SCALE GENOMIC DNA]</scope>
    <source>
        <strain evidence="2 3">GIHE-NHR1</strain>
    </source>
</reference>
<dbReference type="InterPro" id="IPR031552">
    <property type="entry name" value="ParE-like_toxin"/>
</dbReference>
<dbReference type="Proteomes" id="UP000738376">
    <property type="component" value="Unassembled WGS sequence"/>
</dbReference>
<evidence type="ECO:0000313" key="2">
    <source>
        <dbReference type="EMBL" id="NMF58241.1"/>
    </source>
</evidence>
<organism evidence="2 3">
    <name type="scientific">Pseudanabaena yagii GIHE-NHR1</name>
    <dbReference type="NCBI Taxonomy" id="2722753"/>
    <lineage>
        <taxon>Bacteria</taxon>
        <taxon>Bacillati</taxon>
        <taxon>Cyanobacteriota</taxon>
        <taxon>Cyanophyceae</taxon>
        <taxon>Pseudanabaenales</taxon>
        <taxon>Pseudanabaenaceae</taxon>
        <taxon>Pseudanabaena</taxon>
        <taxon>Pseudanabaena yagii</taxon>
    </lineage>
</organism>
<dbReference type="Gene3D" id="3.30.2310.20">
    <property type="entry name" value="RelE-like"/>
    <property type="match status" value="1"/>
</dbReference>
<keyword evidence="3" id="KW-1185">Reference proteome</keyword>
<dbReference type="SUPFAM" id="SSF143011">
    <property type="entry name" value="RelE-like"/>
    <property type="match status" value="1"/>
</dbReference>
<proteinExistence type="predicted"/>
<dbReference type="InterPro" id="IPR007712">
    <property type="entry name" value="RelE/ParE_toxin"/>
</dbReference>
<protein>
    <submittedName>
        <fullName evidence="2">Type II toxin-antitoxin system mRNA interferase toxin, RelE/StbE family</fullName>
    </submittedName>
</protein>
<gene>
    <name evidence="2" type="ORF">HC246_09460</name>
</gene>